<dbReference type="Proteomes" id="UP001500795">
    <property type="component" value="Unassembled WGS sequence"/>
</dbReference>
<reference evidence="2" key="1">
    <citation type="journal article" date="2019" name="Int. J. Syst. Evol. Microbiol.">
        <title>The Global Catalogue of Microorganisms (GCM) 10K type strain sequencing project: providing services to taxonomists for standard genome sequencing and annotation.</title>
        <authorList>
            <consortium name="The Broad Institute Genomics Platform"/>
            <consortium name="The Broad Institute Genome Sequencing Center for Infectious Disease"/>
            <person name="Wu L."/>
            <person name="Ma J."/>
        </authorList>
    </citation>
    <scope>NUCLEOTIDE SEQUENCE [LARGE SCALE GENOMIC DNA]</scope>
    <source>
        <strain evidence="2">JCM 17110</strain>
    </source>
</reference>
<evidence type="ECO:0000313" key="1">
    <source>
        <dbReference type="EMBL" id="GAA3528462.1"/>
    </source>
</evidence>
<dbReference type="EMBL" id="BAABCX010000001">
    <property type="protein sequence ID" value="GAA3528462.1"/>
    <property type="molecule type" value="Genomic_DNA"/>
</dbReference>
<proteinExistence type="predicted"/>
<evidence type="ECO:0000313" key="2">
    <source>
        <dbReference type="Proteomes" id="UP001500795"/>
    </source>
</evidence>
<gene>
    <name evidence="1" type="ORF">GCM10022394_04540</name>
</gene>
<dbReference type="RefSeq" id="WP_344954315.1">
    <property type="nucleotide sequence ID" value="NZ_BAABCX010000001.1"/>
</dbReference>
<keyword evidence="2" id="KW-1185">Reference proteome</keyword>
<sequence length="99" mass="10549">MKITSKKLVDVVTDVQCDVCGESTSDNGRCGPQFGVLQASWGYGSTHDGESYQVHLCEGCFFTALATLKEQHSRNKASSGESCEPGLAFGLVEGSNEIL</sequence>
<organism evidence="1 2">
    <name type="scientific">Zobellella aerophila</name>
    <dbReference type="NCBI Taxonomy" id="870480"/>
    <lineage>
        <taxon>Bacteria</taxon>
        <taxon>Pseudomonadati</taxon>
        <taxon>Pseudomonadota</taxon>
        <taxon>Gammaproteobacteria</taxon>
        <taxon>Aeromonadales</taxon>
        <taxon>Aeromonadaceae</taxon>
        <taxon>Zobellella</taxon>
    </lineage>
</organism>
<name>A0ABP6V8S7_9GAMM</name>
<accession>A0ABP6V8S7</accession>
<protein>
    <submittedName>
        <fullName evidence="1">Uncharacterized protein</fullName>
    </submittedName>
</protein>
<comment type="caution">
    <text evidence="1">The sequence shown here is derived from an EMBL/GenBank/DDBJ whole genome shotgun (WGS) entry which is preliminary data.</text>
</comment>